<dbReference type="AlphaFoldDB" id="A0A0T6LTX9"/>
<dbReference type="GO" id="GO:0003700">
    <property type="term" value="F:DNA-binding transcription factor activity"/>
    <property type="evidence" value="ECO:0007669"/>
    <property type="project" value="TreeGrafter"/>
</dbReference>
<evidence type="ECO:0000313" key="6">
    <source>
        <dbReference type="EMBL" id="KRV49582.1"/>
    </source>
</evidence>
<protein>
    <submittedName>
        <fullName evidence="6">Crp/Fnr family transcriptional regulator</fullName>
    </submittedName>
</protein>
<gene>
    <name evidence="6" type="ORF">AQ490_19870</name>
</gene>
<dbReference type="Pfam" id="PF13545">
    <property type="entry name" value="HTH_Crp_2"/>
    <property type="match status" value="1"/>
</dbReference>
<feature type="domain" description="Cyclic nucleotide-binding" evidence="4">
    <location>
        <begin position="10"/>
        <end position="113"/>
    </location>
</feature>
<dbReference type="InterPro" id="IPR014710">
    <property type="entry name" value="RmlC-like_jellyroll"/>
</dbReference>
<name>A0A0T6LTX9_WENVI</name>
<dbReference type="Proteomes" id="UP000050867">
    <property type="component" value="Unassembled WGS sequence"/>
</dbReference>
<dbReference type="PROSITE" id="PS51063">
    <property type="entry name" value="HTH_CRP_2"/>
    <property type="match status" value="1"/>
</dbReference>
<organism evidence="6 7">
    <name type="scientific">Wenjunlia vitaminophila</name>
    <name type="common">Streptomyces vitaminophilus</name>
    <dbReference type="NCBI Taxonomy" id="76728"/>
    <lineage>
        <taxon>Bacteria</taxon>
        <taxon>Bacillati</taxon>
        <taxon>Actinomycetota</taxon>
        <taxon>Actinomycetes</taxon>
        <taxon>Kitasatosporales</taxon>
        <taxon>Streptomycetaceae</taxon>
        <taxon>Wenjunlia</taxon>
    </lineage>
</organism>
<dbReference type="InterPro" id="IPR050397">
    <property type="entry name" value="Env_Response_Regulators"/>
</dbReference>
<dbReference type="PANTHER" id="PTHR24567">
    <property type="entry name" value="CRP FAMILY TRANSCRIPTIONAL REGULATORY PROTEIN"/>
    <property type="match status" value="1"/>
</dbReference>
<dbReference type="eggNOG" id="COG0664">
    <property type="taxonomic scope" value="Bacteria"/>
</dbReference>
<dbReference type="SUPFAM" id="SSF51206">
    <property type="entry name" value="cAMP-binding domain-like"/>
    <property type="match status" value="1"/>
</dbReference>
<reference evidence="6 7" key="1">
    <citation type="submission" date="2015-10" db="EMBL/GenBank/DDBJ databases">
        <title>Draft genome sequence of pyrrolomycin-producing Streptomyces vitaminophilus.</title>
        <authorList>
            <person name="Graham D.E."/>
            <person name="Mahan K.M."/>
            <person name="Klingeman D.M."/>
            <person name="Hettich R.L."/>
            <person name="Parry R.J."/>
        </authorList>
    </citation>
    <scope>NUCLEOTIDE SEQUENCE [LARGE SCALE GENOMIC DNA]</scope>
    <source>
        <strain evidence="6 7">ATCC 31673</strain>
    </source>
</reference>
<evidence type="ECO:0000259" key="4">
    <source>
        <dbReference type="PROSITE" id="PS50042"/>
    </source>
</evidence>
<dbReference type="InterPro" id="IPR036390">
    <property type="entry name" value="WH_DNA-bd_sf"/>
</dbReference>
<dbReference type="EMBL" id="LLZU01000011">
    <property type="protein sequence ID" value="KRV49582.1"/>
    <property type="molecule type" value="Genomic_DNA"/>
</dbReference>
<evidence type="ECO:0000313" key="7">
    <source>
        <dbReference type="Proteomes" id="UP000050867"/>
    </source>
</evidence>
<keyword evidence="2" id="KW-0238">DNA-binding</keyword>
<keyword evidence="7" id="KW-1185">Reference proteome</keyword>
<dbReference type="GO" id="GO:0003677">
    <property type="term" value="F:DNA binding"/>
    <property type="evidence" value="ECO:0007669"/>
    <property type="project" value="UniProtKB-KW"/>
</dbReference>
<evidence type="ECO:0000256" key="2">
    <source>
        <dbReference type="ARBA" id="ARBA00023125"/>
    </source>
</evidence>
<keyword evidence="3" id="KW-0804">Transcription</keyword>
<evidence type="ECO:0000256" key="3">
    <source>
        <dbReference type="ARBA" id="ARBA00023163"/>
    </source>
</evidence>
<dbReference type="InterPro" id="IPR000595">
    <property type="entry name" value="cNMP-bd_dom"/>
</dbReference>
<sequence length="243" mass="26515">MSLFRQHRSFLDALPPYDRKTFLSLGQRRQYAPGEVLLRENDTSTFVLVILSGWSVVMVETDRGTPLILALRGAGELVGDLAAVDQRPRSATVTALEPMEAVVVPGQRFRTFLASRPHATSLIMRQLSSRLRDADHERRSLASRTVLQRLSLSLLDLVARTGHRVPEGIELSLPLPQHELAAAVGATREAVAKALRLLRQEGVVRTGTRRLVVTDVHLLRLLASGGGQSAAGTTTVRNPSPGV</sequence>
<dbReference type="GO" id="GO:0005829">
    <property type="term" value="C:cytosol"/>
    <property type="evidence" value="ECO:0007669"/>
    <property type="project" value="TreeGrafter"/>
</dbReference>
<dbReference type="SMART" id="SM00100">
    <property type="entry name" value="cNMP"/>
    <property type="match status" value="1"/>
</dbReference>
<evidence type="ECO:0000256" key="1">
    <source>
        <dbReference type="ARBA" id="ARBA00023015"/>
    </source>
</evidence>
<dbReference type="SMART" id="SM00419">
    <property type="entry name" value="HTH_CRP"/>
    <property type="match status" value="1"/>
</dbReference>
<dbReference type="Pfam" id="PF00027">
    <property type="entry name" value="cNMP_binding"/>
    <property type="match status" value="1"/>
</dbReference>
<evidence type="ECO:0000259" key="5">
    <source>
        <dbReference type="PROSITE" id="PS51063"/>
    </source>
</evidence>
<dbReference type="OrthoDB" id="41390at2"/>
<accession>A0A0T6LTX9</accession>
<dbReference type="PROSITE" id="PS50042">
    <property type="entry name" value="CNMP_BINDING_3"/>
    <property type="match status" value="1"/>
</dbReference>
<dbReference type="CDD" id="cd00038">
    <property type="entry name" value="CAP_ED"/>
    <property type="match status" value="1"/>
</dbReference>
<dbReference type="InterPro" id="IPR018490">
    <property type="entry name" value="cNMP-bd_dom_sf"/>
</dbReference>
<keyword evidence="1" id="KW-0805">Transcription regulation</keyword>
<dbReference type="InterPro" id="IPR012318">
    <property type="entry name" value="HTH_CRP"/>
</dbReference>
<dbReference type="SUPFAM" id="SSF46785">
    <property type="entry name" value="Winged helix' DNA-binding domain"/>
    <property type="match status" value="1"/>
</dbReference>
<proteinExistence type="predicted"/>
<dbReference type="PANTHER" id="PTHR24567:SF74">
    <property type="entry name" value="HTH-TYPE TRANSCRIPTIONAL REGULATOR ARCR"/>
    <property type="match status" value="1"/>
</dbReference>
<dbReference type="Gene3D" id="2.60.120.10">
    <property type="entry name" value="Jelly Rolls"/>
    <property type="match status" value="1"/>
</dbReference>
<dbReference type="STRING" id="76728.AQ490_19870"/>
<comment type="caution">
    <text evidence="6">The sequence shown here is derived from an EMBL/GenBank/DDBJ whole genome shotgun (WGS) entry which is preliminary data.</text>
</comment>
<dbReference type="RefSeq" id="WP_026220033.1">
    <property type="nucleotide sequence ID" value="NZ_LLZU01000011.1"/>
</dbReference>
<feature type="domain" description="HTH crp-type" evidence="5">
    <location>
        <begin position="144"/>
        <end position="217"/>
    </location>
</feature>